<proteinExistence type="predicted"/>
<dbReference type="Pfam" id="PF12844">
    <property type="entry name" value="HTH_19"/>
    <property type="match status" value="1"/>
</dbReference>
<dbReference type="AlphaFoldDB" id="A0A2L2XAG3"/>
<dbReference type="GO" id="GO:0003677">
    <property type="term" value="F:DNA binding"/>
    <property type="evidence" value="ECO:0007669"/>
    <property type="project" value="InterPro"/>
</dbReference>
<organism evidence="2 3">
    <name type="scientific">Desulfocucumis palustris</name>
    <dbReference type="NCBI Taxonomy" id="1898651"/>
    <lineage>
        <taxon>Bacteria</taxon>
        <taxon>Bacillati</taxon>
        <taxon>Bacillota</taxon>
        <taxon>Clostridia</taxon>
        <taxon>Eubacteriales</taxon>
        <taxon>Desulfocucumaceae</taxon>
        <taxon>Desulfocucumis</taxon>
    </lineage>
</organism>
<dbReference type="OrthoDB" id="1796720at2"/>
<evidence type="ECO:0000313" key="3">
    <source>
        <dbReference type="Proteomes" id="UP000239549"/>
    </source>
</evidence>
<evidence type="ECO:0000313" key="2">
    <source>
        <dbReference type="EMBL" id="GBF32954.1"/>
    </source>
</evidence>
<protein>
    <submittedName>
        <fullName evidence="2">Helix-turn-helix domain protein</fullName>
    </submittedName>
</protein>
<evidence type="ECO:0000259" key="1">
    <source>
        <dbReference type="PROSITE" id="PS50943"/>
    </source>
</evidence>
<dbReference type="SMART" id="SM00530">
    <property type="entry name" value="HTH_XRE"/>
    <property type="match status" value="1"/>
</dbReference>
<gene>
    <name evidence="2" type="ORF">DCCM_2051</name>
</gene>
<dbReference type="Gene3D" id="1.10.260.40">
    <property type="entry name" value="lambda repressor-like DNA-binding domains"/>
    <property type="match status" value="1"/>
</dbReference>
<accession>A0A2L2XAG3</accession>
<dbReference type="InterPro" id="IPR001387">
    <property type="entry name" value="Cro/C1-type_HTH"/>
</dbReference>
<reference evidence="3" key="1">
    <citation type="submission" date="2018-02" db="EMBL/GenBank/DDBJ databases">
        <title>Genome sequence of Desulfocucumis palustris strain NAW-5.</title>
        <authorList>
            <person name="Watanabe M."/>
            <person name="Kojima H."/>
            <person name="Fukui M."/>
        </authorList>
    </citation>
    <scope>NUCLEOTIDE SEQUENCE [LARGE SCALE GENOMIC DNA]</scope>
    <source>
        <strain evidence="3">NAW-5</strain>
    </source>
</reference>
<dbReference type="SUPFAM" id="SSF47413">
    <property type="entry name" value="lambda repressor-like DNA-binding domains"/>
    <property type="match status" value="1"/>
</dbReference>
<keyword evidence="3" id="KW-1185">Reference proteome</keyword>
<comment type="caution">
    <text evidence="2">The sequence shown here is derived from an EMBL/GenBank/DDBJ whole genome shotgun (WGS) entry which is preliminary data.</text>
</comment>
<dbReference type="RefSeq" id="WP_104371410.1">
    <property type="nucleotide sequence ID" value="NZ_BFAV01000071.1"/>
</dbReference>
<feature type="domain" description="HTH cro/C1-type" evidence="1">
    <location>
        <begin position="14"/>
        <end position="68"/>
    </location>
</feature>
<dbReference type="EMBL" id="BFAV01000071">
    <property type="protein sequence ID" value="GBF32954.1"/>
    <property type="molecule type" value="Genomic_DNA"/>
</dbReference>
<dbReference type="PROSITE" id="PS50943">
    <property type="entry name" value="HTH_CROC1"/>
    <property type="match status" value="1"/>
</dbReference>
<dbReference type="InterPro" id="IPR010982">
    <property type="entry name" value="Lambda_DNA-bd_dom_sf"/>
</dbReference>
<sequence length="158" mass="18164">MDRDEFIQIVSETIKHIRVNRNLTQDRMAEILGISKKTLIQIEKDRIYAGWTVAIACCAIFRNDETLQMVLGGDPLELVDLFSTRNIATPGVKTLGGKIWWRKVDSRGDYVLQNNVISHHFRIIDGENRRWFSSFDEQDARLRLMELAGAGNTNQDNN</sequence>
<dbReference type="CDD" id="cd00093">
    <property type="entry name" value="HTH_XRE"/>
    <property type="match status" value="1"/>
</dbReference>
<name>A0A2L2XAG3_9FIRM</name>
<dbReference type="Proteomes" id="UP000239549">
    <property type="component" value="Unassembled WGS sequence"/>
</dbReference>